<accession>A0A4Y8UIB4</accession>
<keyword evidence="11" id="KW-0407">Ion channel</keyword>
<keyword evidence="15" id="KW-1185">Reference proteome</keyword>
<gene>
    <name evidence="14" type="ORF">E3W66_01190</name>
</gene>
<dbReference type="SUPFAM" id="SSF81324">
    <property type="entry name" value="Voltage-gated potassium channels"/>
    <property type="match status" value="1"/>
</dbReference>
<dbReference type="Proteomes" id="UP000298133">
    <property type="component" value="Unassembled WGS sequence"/>
</dbReference>
<reference evidence="14 15" key="1">
    <citation type="submission" date="2019-03" db="EMBL/GenBank/DDBJ databases">
        <title>Draft genome of Gammaproteobacteria bacterium LSUCC0057, a member of the SAR92 clade.</title>
        <authorList>
            <person name="Lanclos V.C."/>
            <person name="Doiron C."/>
            <person name="Henson M.W."/>
            <person name="Thrash J.C."/>
        </authorList>
    </citation>
    <scope>NUCLEOTIDE SEQUENCE [LARGE SCALE GENOMIC DNA]</scope>
    <source>
        <strain evidence="14 15">LSUCC0057</strain>
    </source>
</reference>
<dbReference type="PANTHER" id="PTHR11537:SF254">
    <property type="entry name" value="POTASSIUM VOLTAGE-GATED CHANNEL PROTEIN SHAB"/>
    <property type="match status" value="1"/>
</dbReference>
<evidence type="ECO:0000259" key="13">
    <source>
        <dbReference type="Pfam" id="PF00520"/>
    </source>
</evidence>
<dbReference type="GO" id="GO:0008076">
    <property type="term" value="C:voltage-gated potassium channel complex"/>
    <property type="evidence" value="ECO:0007669"/>
    <property type="project" value="InterPro"/>
</dbReference>
<keyword evidence="10 12" id="KW-0472">Membrane</keyword>
<evidence type="ECO:0000256" key="4">
    <source>
        <dbReference type="ARBA" id="ARBA00022692"/>
    </source>
</evidence>
<dbReference type="EMBL" id="SPIA01000001">
    <property type="protein sequence ID" value="TFH68606.1"/>
    <property type="molecule type" value="Genomic_DNA"/>
</dbReference>
<feature type="transmembrane region" description="Helical" evidence="12">
    <location>
        <begin position="149"/>
        <end position="170"/>
    </location>
</feature>
<evidence type="ECO:0000256" key="12">
    <source>
        <dbReference type="SAM" id="Phobius"/>
    </source>
</evidence>
<dbReference type="PRINTS" id="PR00169">
    <property type="entry name" value="KCHANNEL"/>
</dbReference>
<sequence length="279" mass="31366">MPMTLREKIYHVIFGTDSPAGRTFDLVLIYAILLSVAAVMLDSVAAVNQRFGRELLLAEWMFTLLFTVEYAARVYSSPKPMRYVFSFYGVVDLLSILPTYLSLLFPEATYWMVVRLLRVLRIFRVLKLARYSAEAGLLLRSLIQARHKIFVFFGVVLVLSVIFGSVMFLVEGPQHGFTSIPRSIYWTIVTITTVGYGDITPQTILGQFIATLAMLTGYSIIAIPTGILSAEISKEMGKARALVRCNICERGGHHEEAEYCYHCGIELPAWDQRQRGSSG</sequence>
<feature type="transmembrane region" description="Helical" evidence="12">
    <location>
        <begin position="204"/>
        <end position="230"/>
    </location>
</feature>
<dbReference type="AlphaFoldDB" id="A0A4Y8UIB4"/>
<dbReference type="Gene3D" id="1.20.120.350">
    <property type="entry name" value="Voltage-gated potassium channels. Chain C"/>
    <property type="match status" value="1"/>
</dbReference>
<keyword evidence="5" id="KW-0631">Potassium channel</keyword>
<feature type="transmembrane region" description="Helical" evidence="12">
    <location>
        <begin position="84"/>
        <end position="105"/>
    </location>
</feature>
<dbReference type="GO" id="GO:0001508">
    <property type="term" value="P:action potential"/>
    <property type="evidence" value="ECO:0007669"/>
    <property type="project" value="TreeGrafter"/>
</dbReference>
<evidence type="ECO:0000256" key="5">
    <source>
        <dbReference type="ARBA" id="ARBA00022826"/>
    </source>
</evidence>
<evidence type="ECO:0000256" key="2">
    <source>
        <dbReference type="ARBA" id="ARBA00022448"/>
    </source>
</evidence>
<protein>
    <submittedName>
        <fullName evidence="14">Ion transporter</fullName>
    </submittedName>
</protein>
<feature type="domain" description="Ion transport" evidence="13">
    <location>
        <begin position="22"/>
        <end position="235"/>
    </location>
</feature>
<evidence type="ECO:0000313" key="14">
    <source>
        <dbReference type="EMBL" id="TFH68606.1"/>
    </source>
</evidence>
<dbReference type="InterPro" id="IPR028325">
    <property type="entry name" value="VG_K_chnl"/>
</dbReference>
<keyword evidence="9" id="KW-0406">Ion transport</keyword>
<dbReference type="Pfam" id="PF00520">
    <property type="entry name" value="Ion_trans"/>
    <property type="match status" value="1"/>
</dbReference>
<name>A0A4Y8UIB4_9GAMM</name>
<evidence type="ECO:0000256" key="3">
    <source>
        <dbReference type="ARBA" id="ARBA00022538"/>
    </source>
</evidence>
<evidence type="ECO:0000256" key="10">
    <source>
        <dbReference type="ARBA" id="ARBA00023136"/>
    </source>
</evidence>
<keyword evidence="8 12" id="KW-1133">Transmembrane helix</keyword>
<keyword evidence="7" id="KW-0630">Potassium</keyword>
<dbReference type="GO" id="GO:0005249">
    <property type="term" value="F:voltage-gated potassium channel activity"/>
    <property type="evidence" value="ECO:0007669"/>
    <property type="project" value="InterPro"/>
</dbReference>
<evidence type="ECO:0000256" key="9">
    <source>
        <dbReference type="ARBA" id="ARBA00023065"/>
    </source>
</evidence>
<keyword evidence="4 12" id="KW-0812">Transmembrane</keyword>
<feature type="transmembrane region" description="Helical" evidence="12">
    <location>
        <begin position="55"/>
        <end position="72"/>
    </location>
</feature>
<organism evidence="14 15">
    <name type="scientific">Gammaproteobacteria bacterium LSUCC0057</name>
    <dbReference type="NCBI Taxonomy" id="2559237"/>
    <lineage>
        <taxon>Bacteria</taxon>
        <taxon>Pseudomonadati</taxon>
        <taxon>Pseudomonadota</taxon>
        <taxon>Gammaproteobacteria</taxon>
        <taxon>Cellvibrionales</taxon>
        <taxon>Porticoccaceae</taxon>
        <taxon>SAR92 clade</taxon>
    </lineage>
</organism>
<dbReference type="PANTHER" id="PTHR11537">
    <property type="entry name" value="VOLTAGE-GATED POTASSIUM CHANNEL"/>
    <property type="match status" value="1"/>
</dbReference>
<evidence type="ECO:0000256" key="11">
    <source>
        <dbReference type="ARBA" id="ARBA00023303"/>
    </source>
</evidence>
<evidence type="ECO:0000256" key="7">
    <source>
        <dbReference type="ARBA" id="ARBA00022958"/>
    </source>
</evidence>
<comment type="subcellular location">
    <subcellularLocation>
        <location evidence="1">Membrane</location>
        <topology evidence="1">Multi-pass membrane protein</topology>
    </subcellularLocation>
</comment>
<keyword evidence="3" id="KW-0633">Potassium transport</keyword>
<dbReference type="InterPro" id="IPR005821">
    <property type="entry name" value="Ion_trans_dom"/>
</dbReference>
<feature type="transmembrane region" description="Helical" evidence="12">
    <location>
        <begin position="27"/>
        <end position="48"/>
    </location>
</feature>
<dbReference type="OrthoDB" id="9799090at2"/>
<proteinExistence type="predicted"/>
<evidence type="ECO:0000256" key="1">
    <source>
        <dbReference type="ARBA" id="ARBA00004141"/>
    </source>
</evidence>
<evidence type="ECO:0000256" key="8">
    <source>
        <dbReference type="ARBA" id="ARBA00022989"/>
    </source>
</evidence>
<dbReference type="InterPro" id="IPR027359">
    <property type="entry name" value="Volt_channel_dom_sf"/>
</dbReference>
<evidence type="ECO:0000313" key="15">
    <source>
        <dbReference type="Proteomes" id="UP000298133"/>
    </source>
</evidence>
<dbReference type="Gene3D" id="1.10.287.70">
    <property type="match status" value="1"/>
</dbReference>
<evidence type="ECO:0000256" key="6">
    <source>
        <dbReference type="ARBA" id="ARBA00022882"/>
    </source>
</evidence>
<comment type="caution">
    <text evidence="14">The sequence shown here is derived from an EMBL/GenBank/DDBJ whole genome shotgun (WGS) entry which is preliminary data.</text>
</comment>
<keyword evidence="2" id="KW-0813">Transport</keyword>
<keyword evidence="6" id="KW-0851">Voltage-gated channel</keyword>